<keyword evidence="3" id="KW-0106">Calcium</keyword>
<dbReference type="InterPro" id="IPR003644">
    <property type="entry name" value="Calx_beta"/>
</dbReference>
<evidence type="ECO:0000313" key="8">
    <source>
        <dbReference type="Proteomes" id="UP000184494"/>
    </source>
</evidence>
<feature type="chain" id="PRO_5046838985" evidence="5">
    <location>
        <begin position="24"/>
        <end position="1172"/>
    </location>
</feature>
<dbReference type="SUPFAM" id="SSF103647">
    <property type="entry name" value="TSP type-3 repeat"/>
    <property type="match status" value="1"/>
</dbReference>
<organism evidence="7 8">
    <name type="scientific">Leeuwenhoekiella marinoflava DSM 3653</name>
    <dbReference type="NCBI Taxonomy" id="1122159"/>
    <lineage>
        <taxon>Bacteria</taxon>
        <taxon>Pseudomonadati</taxon>
        <taxon>Bacteroidota</taxon>
        <taxon>Flavobacteriia</taxon>
        <taxon>Flavobacteriales</taxon>
        <taxon>Flavobacteriaceae</taxon>
        <taxon>Leeuwenhoekiella</taxon>
    </lineage>
</organism>
<gene>
    <name evidence="7" type="ORF">SAMN02745246_02535</name>
</gene>
<dbReference type="Gene3D" id="2.60.40.2030">
    <property type="match status" value="2"/>
</dbReference>
<dbReference type="Pfam" id="PF17963">
    <property type="entry name" value="Big_9"/>
    <property type="match status" value="1"/>
</dbReference>
<evidence type="ECO:0000259" key="6">
    <source>
        <dbReference type="SMART" id="SM00237"/>
    </source>
</evidence>
<keyword evidence="1 5" id="KW-0732">Signal</keyword>
<feature type="signal peptide" evidence="5">
    <location>
        <begin position="1"/>
        <end position="23"/>
    </location>
</feature>
<evidence type="ECO:0000256" key="5">
    <source>
        <dbReference type="SAM" id="SignalP"/>
    </source>
</evidence>
<sequence length="1172" mass="125508">MKIKITPVILWVFLFLASLSTQAQLKKSFDVRYSETLSGNFTTIANNLTSTSSTGSYNGSDGNHNFTNIVNVDIDGDSSTFNSSSANLGSIGSGSCSSIVKAYLYWTAGDKEIIYSNGYTADNQSGWNYNDVKLKLPGQTNYTTYTADEVLYRGRSEHFQNDPYACVKDITSQVKALGNFYEGTYTVANVEAKTGSLIGHEGDNIGVSAGWQIVFVYENNDLPNRNITLFDGFANVTRNSRENNYDIPVNGFQTVPNGSVNADILFGALEGDRDLSGDKLQIKNTFNSYSDISTDLRPSDNFFNSRITRYGSDLPNRIPGSTNTLGFDAGVFKLNNNNNYLLGNNQTSAVLRLTSNQETYGLYLVGLAVEVYEPQLVPMVLATSLGEDRTVYVNQGFEVSFDIKNQGNDDMEDLKVNFEIPAGLEYSAAPNLPDGVTASYIPTSRLLTFSVSNELVKDTSTEFRIPFNLNVSSNCSLAGSTYDLQASATYKGRLNPRQKTGVSSSGFVESCQVGDKQPISFLIAGDSCADYCTGIDTDGDGIPDNCDDDDDNDGILDADEGNASTAVLANPSQQTVDNLNRNGVGVFPLQPNGSKTLPNGGITLSMVEGFKPTSSSRDEQQWRIYQPPPVTNSTININGGDVDFATKYLDLRGVPRGAYERKVKIDYGVAAKDLSDDPTEEYTYIIGIAGLGGNEYQSQGGEFGTDISSVPLRVIGNVDVYATGTYGDFNGQSPPEKNAVGNAISTSPPYSRQSNGYTFFYVSRDAESFEIEFKGRDPHGFIFGVLTETYRDTDGDGIVDSKDKDSDDDGCPDAIEGAGTFKKNDLTADLNLANTPSGVNEFGVPLNAGAPQDNTDAVLDNTLTACYVPTAVDDQYSVSEDNEAVMPILENDDFGGDGPSVSGPVVIVTNPVNGTAVVNTNGTATQADDTIIYTPNIDYIGSDSFTYVITDIDGDESEATVTVLVEADPTLSVQPVVVEEGQPLTFTFSLNKASAEDVVIRVNTSDDTAKAGLDYTAAVDQIITIPAGQLSADYVVNTLEDDIYELSETFNITGSVQTNNTRNLTAEATGTITDDPDDLPFVSISDVTVPEGSEAVFVVSIDNPSTEATVVDVVTVAGSALAGDDYTPVTTTVTIAAGQTSVNVPVSTLEDDLYEGDEQFTLEGTVTSGNTS</sequence>
<accession>A0ABY1HT00</accession>
<dbReference type="EMBL" id="FQUN01000012">
    <property type="protein sequence ID" value="SHF43871.1"/>
    <property type="molecule type" value="Genomic_DNA"/>
</dbReference>
<proteinExistence type="predicted"/>
<evidence type="ECO:0000256" key="2">
    <source>
        <dbReference type="ARBA" id="ARBA00022737"/>
    </source>
</evidence>
<dbReference type="Proteomes" id="UP000184494">
    <property type="component" value="Unassembled WGS sequence"/>
</dbReference>
<name>A0ABY1HT00_9FLAO</name>
<evidence type="ECO:0000313" key="7">
    <source>
        <dbReference type="EMBL" id="SHF43871.1"/>
    </source>
</evidence>
<dbReference type="Gene3D" id="2.60.40.3440">
    <property type="match status" value="1"/>
</dbReference>
<feature type="domain" description="Calx-beta" evidence="6">
    <location>
        <begin position="959"/>
        <end position="1055"/>
    </location>
</feature>
<feature type="region of interest" description="Disordered" evidence="4">
    <location>
        <begin position="797"/>
        <end position="816"/>
    </location>
</feature>
<evidence type="ECO:0000256" key="3">
    <source>
        <dbReference type="ARBA" id="ARBA00022837"/>
    </source>
</evidence>
<protein>
    <submittedName>
        <fullName evidence="7">Calx-beta domain-containing protein</fullName>
    </submittedName>
</protein>
<dbReference type="Gene3D" id="4.10.1080.10">
    <property type="entry name" value="TSP type-3 repeat"/>
    <property type="match status" value="1"/>
</dbReference>
<keyword evidence="2" id="KW-0677">Repeat</keyword>
<feature type="domain" description="Calx-beta" evidence="6">
    <location>
        <begin position="1068"/>
        <end position="1165"/>
    </location>
</feature>
<evidence type="ECO:0000256" key="1">
    <source>
        <dbReference type="ARBA" id="ARBA00022729"/>
    </source>
</evidence>
<reference evidence="7 8" key="1">
    <citation type="submission" date="2016-11" db="EMBL/GenBank/DDBJ databases">
        <authorList>
            <person name="Varghese N."/>
            <person name="Submissions S."/>
        </authorList>
    </citation>
    <scope>NUCLEOTIDE SEQUENCE [LARGE SCALE GENOMIC DNA]</scope>
    <source>
        <strain evidence="7 8">DSM 3653</strain>
    </source>
</reference>
<dbReference type="InterPro" id="IPR028974">
    <property type="entry name" value="TSP_type-3_rpt"/>
</dbReference>
<evidence type="ECO:0000256" key="4">
    <source>
        <dbReference type="SAM" id="MobiDB-lite"/>
    </source>
</evidence>
<keyword evidence="8" id="KW-1185">Reference proteome</keyword>
<dbReference type="SMART" id="SM00237">
    <property type="entry name" value="Calx_beta"/>
    <property type="match status" value="2"/>
</dbReference>
<dbReference type="SUPFAM" id="SSF141072">
    <property type="entry name" value="CalX-like"/>
    <property type="match status" value="2"/>
</dbReference>
<dbReference type="InterPro" id="IPR038081">
    <property type="entry name" value="CalX-like_sf"/>
</dbReference>
<dbReference type="RefSeq" id="WP_254796104.1">
    <property type="nucleotide sequence ID" value="NZ_FQUN01000012.1"/>
</dbReference>
<dbReference type="Pfam" id="PF03160">
    <property type="entry name" value="Calx-beta"/>
    <property type="match status" value="2"/>
</dbReference>
<feature type="non-terminal residue" evidence="7">
    <location>
        <position position="1172"/>
    </location>
</feature>
<comment type="caution">
    <text evidence="7">The sequence shown here is derived from an EMBL/GenBank/DDBJ whole genome shotgun (WGS) entry which is preliminary data.</text>
</comment>